<reference evidence="5 6" key="1">
    <citation type="journal article" date="2016" name="Nat. Commun.">
        <title>Thousands of microbial genomes shed light on interconnected biogeochemical processes in an aquifer system.</title>
        <authorList>
            <person name="Anantharaman K."/>
            <person name="Brown C.T."/>
            <person name="Hug L.A."/>
            <person name="Sharon I."/>
            <person name="Castelle C.J."/>
            <person name="Probst A.J."/>
            <person name="Thomas B.C."/>
            <person name="Singh A."/>
            <person name="Wilkins M.J."/>
            <person name="Karaoz U."/>
            <person name="Brodie E.L."/>
            <person name="Williams K.H."/>
            <person name="Hubbard S.S."/>
            <person name="Banfield J.F."/>
        </authorList>
    </citation>
    <scope>NUCLEOTIDE SEQUENCE [LARGE SCALE GENOMIC DNA]</scope>
</reference>
<dbReference type="STRING" id="1802114.A2719_02185"/>
<dbReference type="Pfam" id="PF00276">
    <property type="entry name" value="Ribosomal_L23"/>
    <property type="match status" value="1"/>
</dbReference>
<keyword evidence="4" id="KW-0699">rRNA-binding</keyword>
<evidence type="ECO:0000256" key="3">
    <source>
        <dbReference type="ARBA" id="ARBA00023274"/>
    </source>
</evidence>
<keyword evidence="3 4" id="KW-0687">Ribonucleoprotein</keyword>
<proteinExistence type="inferred from homology"/>
<dbReference type="InterPro" id="IPR012677">
    <property type="entry name" value="Nucleotide-bd_a/b_plait_sf"/>
</dbReference>
<comment type="similarity">
    <text evidence="1 4">Belongs to the universal ribosomal protein uL23 family.</text>
</comment>
<comment type="function">
    <text evidence="4">One of the early assembly proteins it binds 23S rRNA. One of the proteins that surrounds the polypeptide exit tunnel on the outside of the ribosome. Forms the main docking site for trigger factor binding to the ribosome.</text>
</comment>
<dbReference type="PANTHER" id="PTHR11620">
    <property type="entry name" value="60S RIBOSOMAL PROTEIN L23A"/>
    <property type="match status" value="1"/>
</dbReference>
<keyword evidence="2 4" id="KW-0689">Ribosomal protein</keyword>
<dbReference type="InterPro" id="IPR013025">
    <property type="entry name" value="Ribosomal_uL23-like"/>
</dbReference>
<dbReference type="InterPro" id="IPR012678">
    <property type="entry name" value="Ribosomal_uL23/eL15/eS24_sf"/>
</dbReference>
<evidence type="ECO:0000256" key="2">
    <source>
        <dbReference type="ARBA" id="ARBA00022980"/>
    </source>
</evidence>
<evidence type="ECO:0000256" key="1">
    <source>
        <dbReference type="ARBA" id="ARBA00006700"/>
    </source>
</evidence>
<dbReference type="GO" id="GO:0006412">
    <property type="term" value="P:translation"/>
    <property type="evidence" value="ECO:0007669"/>
    <property type="project" value="UniProtKB-UniRule"/>
</dbReference>
<dbReference type="GO" id="GO:0003735">
    <property type="term" value="F:structural constituent of ribosome"/>
    <property type="evidence" value="ECO:0007669"/>
    <property type="project" value="InterPro"/>
</dbReference>
<dbReference type="Gene3D" id="3.30.70.330">
    <property type="match status" value="1"/>
</dbReference>
<dbReference type="GO" id="GO:1990904">
    <property type="term" value="C:ribonucleoprotein complex"/>
    <property type="evidence" value="ECO:0007669"/>
    <property type="project" value="UniProtKB-KW"/>
</dbReference>
<evidence type="ECO:0000313" key="6">
    <source>
        <dbReference type="Proteomes" id="UP000177480"/>
    </source>
</evidence>
<name>A0A1G2G2M2_9BACT</name>
<accession>A0A1G2G2M2</accession>
<dbReference type="NCBIfam" id="NF004363">
    <property type="entry name" value="PRK05738.2-4"/>
    <property type="match status" value="1"/>
</dbReference>
<dbReference type="SUPFAM" id="SSF54189">
    <property type="entry name" value="Ribosomal proteins S24e, L23 and L15e"/>
    <property type="match status" value="1"/>
</dbReference>
<dbReference type="AlphaFoldDB" id="A0A1G2G2M2"/>
<evidence type="ECO:0000313" key="5">
    <source>
        <dbReference type="EMBL" id="OGZ44150.1"/>
    </source>
</evidence>
<comment type="caution">
    <text evidence="5">The sequence shown here is derived from an EMBL/GenBank/DDBJ whole genome shotgun (WGS) entry which is preliminary data.</text>
</comment>
<gene>
    <name evidence="4" type="primary">rplW</name>
    <name evidence="5" type="ORF">A2719_02185</name>
</gene>
<dbReference type="EMBL" id="MHNK01000007">
    <property type="protein sequence ID" value="OGZ44150.1"/>
    <property type="molecule type" value="Genomic_DNA"/>
</dbReference>
<comment type="subunit">
    <text evidence="4">Part of the 50S ribosomal subunit. Contacts protein L29, and trigger factor when it is bound to the ribosome.</text>
</comment>
<keyword evidence="4" id="KW-0694">RNA-binding</keyword>
<organism evidence="5 6">
    <name type="scientific">Candidatus Ryanbacteria bacterium RIFCSPHIGHO2_01_FULL_45_22</name>
    <dbReference type="NCBI Taxonomy" id="1802114"/>
    <lineage>
        <taxon>Bacteria</taxon>
        <taxon>Candidatus Ryaniibacteriota</taxon>
    </lineage>
</organism>
<dbReference type="GO" id="GO:0005840">
    <property type="term" value="C:ribosome"/>
    <property type="evidence" value="ECO:0007669"/>
    <property type="project" value="UniProtKB-KW"/>
</dbReference>
<evidence type="ECO:0000256" key="4">
    <source>
        <dbReference type="HAMAP-Rule" id="MF_01369"/>
    </source>
</evidence>
<protein>
    <recommendedName>
        <fullName evidence="4">Large ribosomal subunit protein uL23</fullName>
    </recommendedName>
</protein>
<dbReference type="HAMAP" id="MF_01369_B">
    <property type="entry name" value="Ribosomal_uL23_B"/>
    <property type="match status" value="1"/>
</dbReference>
<dbReference type="GO" id="GO:0019843">
    <property type="term" value="F:rRNA binding"/>
    <property type="evidence" value="ECO:0007669"/>
    <property type="project" value="UniProtKB-UniRule"/>
</dbReference>
<sequence length="101" mass="11474">MAQQKTISADTKDGIILRRPVISEKATRLSETGTYTFFVSERANKIMIRRAVAARFSVEVLNVRVVCTPYKKVRRGRLTGWNGGYKKAFVTIRPDQKIELA</sequence>
<dbReference type="Proteomes" id="UP000177480">
    <property type="component" value="Unassembled WGS sequence"/>
</dbReference>